<proteinExistence type="predicted"/>
<dbReference type="EMBL" id="CADEAL010002013">
    <property type="protein sequence ID" value="CAB1437323.1"/>
    <property type="molecule type" value="Genomic_DNA"/>
</dbReference>
<keyword evidence="2" id="KW-1185">Reference proteome</keyword>
<sequence>MARYFFTDEEISSQVKLFDCAPAPRSFLQPPLLMLTCCLHHTKQQTWSDRTFSRVAPSFWNPPLQNTICVVFKVLFA</sequence>
<protein>
    <submittedName>
        <fullName evidence="1">Uncharacterized protein</fullName>
    </submittedName>
</protein>
<dbReference type="AlphaFoldDB" id="A0A9N7UW10"/>
<evidence type="ECO:0000313" key="1">
    <source>
        <dbReference type="EMBL" id="CAB1437323.1"/>
    </source>
</evidence>
<name>A0A9N7UW10_PLEPL</name>
<reference evidence="1" key="1">
    <citation type="submission" date="2020-03" db="EMBL/GenBank/DDBJ databases">
        <authorList>
            <person name="Weist P."/>
        </authorList>
    </citation>
    <scope>NUCLEOTIDE SEQUENCE</scope>
</reference>
<dbReference type="Proteomes" id="UP001153269">
    <property type="component" value="Unassembled WGS sequence"/>
</dbReference>
<organism evidence="1 2">
    <name type="scientific">Pleuronectes platessa</name>
    <name type="common">European plaice</name>
    <dbReference type="NCBI Taxonomy" id="8262"/>
    <lineage>
        <taxon>Eukaryota</taxon>
        <taxon>Metazoa</taxon>
        <taxon>Chordata</taxon>
        <taxon>Craniata</taxon>
        <taxon>Vertebrata</taxon>
        <taxon>Euteleostomi</taxon>
        <taxon>Actinopterygii</taxon>
        <taxon>Neopterygii</taxon>
        <taxon>Teleostei</taxon>
        <taxon>Neoteleostei</taxon>
        <taxon>Acanthomorphata</taxon>
        <taxon>Carangaria</taxon>
        <taxon>Pleuronectiformes</taxon>
        <taxon>Pleuronectoidei</taxon>
        <taxon>Pleuronectidae</taxon>
        <taxon>Pleuronectes</taxon>
    </lineage>
</organism>
<evidence type="ECO:0000313" key="2">
    <source>
        <dbReference type="Proteomes" id="UP001153269"/>
    </source>
</evidence>
<accession>A0A9N7UW10</accession>
<gene>
    <name evidence="1" type="ORF">PLEPLA_LOCUS25331</name>
</gene>
<comment type="caution">
    <text evidence="1">The sequence shown here is derived from an EMBL/GenBank/DDBJ whole genome shotgun (WGS) entry which is preliminary data.</text>
</comment>